<keyword evidence="4 10" id="KW-0812">Transmembrane</keyword>
<comment type="caution">
    <text evidence="15">The sequence shown here is derived from an EMBL/GenBank/DDBJ whole genome shotgun (WGS) entry which is preliminary data.</text>
</comment>
<dbReference type="PROSITE" id="PS52016">
    <property type="entry name" value="TONB_DEPENDENT_REC_3"/>
    <property type="match status" value="1"/>
</dbReference>
<dbReference type="OrthoDB" id="9768177at2"/>
<comment type="subcellular location">
    <subcellularLocation>
        <location evidence="1 10">Cell outer membrane</location>
        <topology evidence="1 10">Multi-pass membrane protein</topology>
    </subcellularLocation>
</comment>
<dbReference type="EMBL" id="AODQ01000140">
    <property type="protein sequence ID" value="EMR01157.1"/>
    <property type="molecule type" value="Genomic_DNA"/>
</dbReference>
<dbReference type="GO" id="GO:0009279">
    <property type="term" value="C:cell outer membrane"/>
    <property type="evidence" value="ECO:0007669"/>
    <property type="project" value="UniProtKB-SubCell"/>
</dbReference>
<dbReference type="NCBIfam" id="TIGR04056">
    <property type="entry name" value="OMP_RagA_SusC"/>
    <property type="match status" value="1"/>
</dbReference>
<evidence type="ECO:0000313" key="16">
    <source>
        <dbReference type="Proteomes" id="UP000011910"/>
    </source>
</evidence>
<evidence type="ECO:0000256" key="8">
    <source>
        <dbReference type="ARBA" id="ARBA00023170"/>
    </source>
</evidence>
<evidence type="ECO:0000256" key="6">
    <source>
        <dbReference type="ARBA" id="ARBA00023077"/>
    </source>
</evidence>
<keyword evidence="5 12" id="KW-0732">Signal</keyword>
<dbReference type="InterPro" id="IPR008969">
    <property type="entry name" value="CarboxyPept-like_regulatory"/>
</dbReference>
<dbReference type="PANTHER" id="PTHR30069">
    <property type="entry name" value="TONB-DEPENDENT OUTER MEMBRANE RECEPTOR"/>
    <property type="match status" value="1"/>
</dbReference>
<evidence type="ECO:0000313" key="15">
    <source>
        <dbReference type="EMBL" id="EMR01157.1"/>
    </source>
</evidence>
<dbReference type="RefSeq" id="WP_009197101.1">
    <property type="nucleotide sequence ID" value="NZ_AODQ01000140.1"/>
</dbReference>
<evidence type="ECO:0000256" key="3">
    <source>
        <dbReference type="ARBA" id="ARBA00022452"/>
    </source>
</evidence>
<dbReference type="InterPro" id="IPR036942">
    <property type="entry name" value="Beta-barrel_TonB_sf"/>
</dbReference>
<dbReference type="InterPro" id="IPR037066">
    <property type="entry name" value="Plug_dom_sf"/>
</dbReference>
<dbReference type="InterPro" id="IPR000531">
    <property type="entry name" value="Beta-barrel_TonB"/>
</dbReference>
<sequence length="1075" mass="117449">MKKILLMSFVLLLLMGTSAWAQRAVTGRVTDAGNGEGLPGVAVRVKNTSQGTVTDMDGNYRLEVPAGNATLVFSFVGYANREVAVGNQSVINVQLAEDIEQLSEVVVTAVGIQREQKALGYAVERVSGDAVQQVAEPDPLRALQGKVAGVNIGGSSGAPGSSTRITIRGNSSLLGNNQPLFVVDGIPFNNDANNTFAGLTQGSANTSRIADLDPNNIESMTVLKGAAAASLYGTRAANGVILITTKTGSAGASRKGLEVSYSTSYSWETIANLPDYHNTYGTGTNFQYAQVNGTWGAPFIGARPYATVDSIPHWYSGRAGMEQFNGVLVPYRAYPDNVKDLFRTGHIFENSVSVQGGNDKSSLGVTVSRTDHEGYVPNTEFDRTNVSVGGRTTLENKLTVGANLLYSRINQRAVQSGVGNSGSNNPSAFARALYLGRNWDVHGQPYQNPVDLGSEFMVARGQADNPLWSYENAGSTERTDRIMGTVDVGYPITDWLNATYKVGVSTYNQNNLFFVRPGSTGPSSNPGAGQVTEDNIRFEEIESNFLLTTDYDFNEDFSLTATVGHNVNQRTRNRQAFQGLNYVVFDIDDLDNTNNVTPFGGEYSQRRIVGVFGDFSFGYRDWVYLTLTGRNDWSSTLPKGNNSFFYPAASLSVILTDALNLESGILDYLKVRAGAAQVGADTDPYQLRSVYVVNPVADVVTTTTNFPFRGIPGATLENTQYDPNLKPERTREYELGLDARLFGNKLGLEFSVYDKTSFDQIAPINLPSVSGFSSLFTNFGTIKNRGVELGVDVTPIQTNDFRWNMYATFTHNKNTIEELTDVVPEITFGSGFAGGVISVHRPGQEYGLLLGAVSMRDDEGNLLIDPANGQLIPDPEPRIIGNPNPDFIFGLTNSLSFKGIRLSAVFDWRQGGDLWSNTVLSLLGRGVTKDTENREQNYIIPGVYGNPVTREPLRNPETGEKYPNQTQIDVNTLYFGQTFAINADDEWAVWDATTYRLREVTIGYELPKRFLEATPFGTVAINLTGRNLWFSAPNFPEYTNFDPEVNQFGNSNQQGIEWSATPTTKRYSVNLRVTF</sequence>
<feature type="domain" description="TonB-dependent receptor plug" evidence="14">
    <location>
        <begin position="118"/>
        <end position="240"/>
    </location>
</feature>
<evidence type="ECO:0000256" key="10">
    <source>
        <dbReference type="PROSITE-ProRule" id="PRU01360"/>
    </source>
</evidence>
<dbReference type="InterPro" id="IPR023997">
    <property type="entry name" value="TonB-dep_OMP_SusC/RagA_CS"/>
</dbReference>
<dbReference type="Gene3D" id="2.170.130.10">
    <property type="entry name" value="TonB-dependent receptor, plug domain"/>
    <property type="match status" value="1"/>
</dbReference>
<evidence type="ECO:0000256" key="11">
    <source>
        <dbReference type="RuleBase" id="RU003357"/>
    </source>
</evidence>
<dbReference type="InterPro" id="IPR023996">
    <property type="entry name" value="TonB-dep_OMP_SusC/RagA"/>
</dbReference>
<name>M7N1I9_9BACT</name>
<keyword evidence="3 10" id="KW-1134">Transmembrane beta strand</keyword>
<gene>
    <name evidence="15" type="ORF">ADICEAN_03722</name>
</gene>
<feature type="chain" id="PRO_5004081577" evidence="12">
    <location>
        <begin position="22"/>
        <end position="1075"/>
    </location>
</feature>
<evidence type="ECO:0000256" key="5">
    <source>
        <dbReference type="ARBA" id="ARBA00022729"/>
    </source>
</evidence>
<keyword evidence="7 10" id="KW-0472">Membrane</keyword>
<dbReference type="InterPro" id="IPR039426">
    <property type="entry name" value="TonB-dep_rcpt-like"/>
</dbReference>
<dbReference type="FunFam" id="2.60.40.1120:FF:000003">
    <property type="entry name" value="Outer membrane protein Omp121"/>
    <property type="match status" value="1"/>
</dbReference>
<dbReference type="Pfam" id="PF13715">
    <property type="entry name" value="CarbopepD_reg_2"/>
    <property type="match status" value="1"/>
</dbReference>
<dbReference type="PATRIC" id="fig|1279009.4.peg.3766"/>
<accession>M7N1I9</accession>
<dbReference type="Gene3D" id="2.40.170.20">
    <property type="entry name" value="TonB-dependent receptor, beta-barrel domain"/>
    <property type="match status" value="1"/>
</dbReference>
<comment type="similarity">
    <text evidence="10 11">Belongs to the TonB-dependent receptor family.</text>
</comment>
<dbReference type="NCBIfam" id="TIGR04057">
    <property type="entry name" value="SusC_RagA_signa"/>
    <property type="match status" value="1"/>
</dbReference>
<dbReference type="AlphaFoldDB" id="M7N1I9"/>
<proteinExistence type="inferred from homology"/>
<evidence type="ECO:0000256" key="4">
    <source>
        <dbReference type="ARBA" id="ARBA00022692"/>
    </source>
</evidence>
<keyword evidence="8 15" id="KW-0675">Receptor</keyword>
<dbReference type="STRING" id="1279009.ADICEAN_03722"/>
<dbReference type="GO" id="GO:0044718">
    <property type="term" value="P:siderophore transmembrane transport"/>
    <property type="evidence" value="ECO:0007669"/>
    <property type="project" value="TreeGrafter"/>
</dbReference>
<dbReference type="GO" id="GO:0015344">
    <property type="term" value="F:siderophore uptake transmembrane transporter activity"/>
    <property type="evidence" value="ECO:0007669"/>
    <property type="project" value="TreeGrafter"/>
</dbReference>
<keyword evidence="9 10" id="KW-0998">Cell outer membrane</keyword>
<dbReference type="PANTHER" id="PTHR30069:SF29">
    <property type="entry name" value="HEMOGLOBIN AND HEMOGLOBIN-HAPTOGLOBIN-BINDING PROTEIN 1-RELATED"/>
    <property type="match status" value="1"/>
</dbReference>
<dbReference type="Pfam" id="PF07715">
    <property type="entry name" value="Plug"/>
    <property type="match status" value="1"/>
</dbReference>
<evidence type="ECO:0000256" key="7">
    <source>
        <dbReference type="ARBA" id="ARBA00023136"/>
    </source>
</evidence>
<dbReference type="Pfam" id="PF00593">
    <property type="entry name" value="TonB_dep_Rec_b-barrel"/>
    <property type="match status" value="1"/>
</dbReference>
<dbReference type="InterPro" id="IPR012910">
    <property type="entry name" value="Plug_dom"/>
</dbReference>
<protein>
    <submittedName>
        <fullName evidence="15">Outer membrane cobalamin receptor protein</fullName>
    </submittedName>
</protein>
<dbReference type="eggNOG" id="COG1629">
    <property type="taxonomic scope" value="Bacteria"/>
</dbReference>
<evidence type="ECO:0000259" key="13">
    <source>
        <dbReference type="Pfam" id="PF00593"/>
    </source>
</evidence>
<keyword evidence="2 10" id="KW-0813">Transport</keyword>
<organism evidence="15 16">
    <name type="scientific">Cesiribacter andamanensis AMV16</name>
    <dbReference type="NCBI Taxonomy" id="1279009"/>
    <lineage>
        <taxon>Bacteria</taxon>
        <taxon>Pseudomonadati</taxon>
        <taxon>Bacteroidota</taxon>
        <taxon>Cytophagia</taxon>
        <taxon>Cytophagales</taxon>
        <taxon>Cesiribacteraceae</taxon>
        <taxon>Cesiribacter</taxon>
    </lineage>
</organism>
<keyword evidence="6 11" id="KW-0798">TonB box</keyword>
<dbReference type="SUPFAM" id="SSF49464">
    <property type="entry name" value="Carboxypeptidase regulatory domain-like"/>
    <property type="match status" value="1"/>
</dbReference>
<dbReference type="Proteomes" id="UP000011910">
    <property type="component" value="Unassembled WGS sequence"/>
</dbReference>
<evidence type="ECO:0000256" key="2">
    <source>
        <dbReference type="ARBA" id="ARBA00022448"/>
    </source>
</evidence>
<dbReference type="Gene3D" id="2.60.40.1120">
    <property type="entry name" value="Carboxypeptidase-like, regulatory domain"/>
    <property type="match status" value="1"/>
</dbReference>
<evidence type="ECO:0000259" key="14">
    <source>
        <dbReference type="Pfam" id="PF07715"/>
    </source>
</evidence>
<dbReference type="SUPFAM" id="SSF56935">
    <property type="entry name" value="Porins"/>
    <property type="match status" value="1"/>
</dbReference>
<keyword evidence="16" id="KW-1185">Reference proteome</keyword>
<evidence type="ECO:0000256" key="1">
    <source>
        <dbReference type="ARBA" id="ARBA00004571"/>
    </source>
</evidence>
<feature type="signal peptide" evidence="12">
    <location>
        <begin position="1"/>
        <end position="21"/>
    </location>
</feature>
<reference evidence="15 16" key="1">
    <citation type="journal article" date="2013" name="Genome Announc.">
        <title>Draft Genome Sequence of Cesiribacter andamanensis Strain AMV16T, Isolated from a Soil Sample from a Mud Volcano in the Andaman Islands, India.</title>
        <authorList>
            <person name="Shivaji S."/>
            <person name="Ara S."/>
            <person name="Begum Z."/>
            <person name="Srinivas T.N."/>
            <person name="Singh A."/>
            <person name="Kumar Pinnaka A."/>
        </authorList>
    </citation>
    <scope>NUCLEOTIDE SEQUENCE [LARGE SCALE GENOMIC DNA]</scope>
    <source>
        <strain evidence="15 16">AMV16</strain>
    </source>
</reference>
<evidence type="ECO:0000256" key="9">
    <source>
        <dbReference type="ARBA" id="ARBA00023237"/>
    </source>
</evidence>
<evidence type="ECO:0000256" key="12">
    <source>
        <dbReference type="SAM" id="SignalP"/>
    </source>
</evidence>
<feature type="domain" description="TonB-dependent receptor-like beta-barrel" evidence="13">
    <location>
        <begin position="439"/>
        <end position="817"/>
    </location>
</feature>